<keyword evidence="2" id="KW-0645">Protease</keyword>
<dbReference type="Pfam" id="PF02897">
    <property type="entry name" value="Peptidase_S9_N"/>
    <property type="match status" value="1"/>
</dbReference>
<dbReference type="Gene3D" id="3.40.50.1820">
    <property type="entry name" value="alpha/beta hydrolase"/>
    <property type="match status" value="1"/>
</dbReference>
<evidence type="ECO:0000256" key="4">
    <source>
        <dbReference type="ARBA" id="ARBA00022825"/>
    </source>
</evidence>
<dbReference type="Pfam" id="PF00326">
    <property type="entry name" value="Peptidase_S9"/>
    <property type="match status" value="1"/>
</dbReference>
<feature type="domain" description="Peptidase S9A N-terminal" evidence="6">
    <location>
        <begin position="18"/>
        <end position="405"/>
    </location>
</feature>
<dbReference type="SUPFAM" id="SSF50993">
    <property type="entry name" value="Peptidase/esterase 'gauge' domain"/>
    <property type="match status" value="1"/>
</dbReference>
<reference evidence="7" key="1">
    <citation type="submission" date="2017-02" db="EMBL/GenBank/DDBJ databases">
        <title>Draft Genome Sequence of the Salt Water Bacterium Oceanospirillum linum ATCC 11336.</title>
        <authorList>
            <person name="Trachtenberg A.M."/>
            <person name="Carney J.G."/>
            <person name="Linnane J.D."/>
            <person name="Rheaume B.A."/>
            <person name="Pitts N.L."/>
            <person name="Mykles D.L."/>
            <person name="Maclea K.S."/>
        </authorList>
    </citation>
    <scope>NUCLEOTIDE SEQUENCE [LARGE SCALE GENOMIC DNA]</scope>
    <source>
        <strain evidence="7">ATCC 11336</strain>
    </source>
</reference>
<dbReference type="PRINTS" id="PR00862">
    <property type="entry name" value="PROLIGOPTASE"/>
</dbReference>
<dbReference type="SUPFAM" id="SSF53474">
    <property type="entry name" value="alpha/beta-Hydrolases"/>
    <property type="match status" value="1"/>
</dbReference>
<dbReference type="AlphaFoldDB" id="A0A1T1H8U8"/>
<dbReference type="GO" id="GO:0004252">
    <property type="term" value="F:serine-type endopeptidase activity"/>
    <property type="evidence" value="ECO:0007669"/>
    <property type="project" value="InterPro"/>
</dbReference>
<dbReference type="InterPro" id="IPR023302">
    <property type="entry name" value="Pept_S9A_N"/>
</dbReference>
<comment type="similarity">
    <text evidence="1">Belongs to the peptidase S9A family.</text>
</comment>
<feature type="domain" description="Peptidase S9 prolyl oligopeptidase catalytic" evidence="5">
    <location>
        <begin position="465"/>
        <end position="674"/>
    </location>
</feature>
<dbReference type="GO" id="GO:0006508">
    <property type="term" value="P:proteolysis"/>
    <property type="evidence" value="ECO:0007669"/>
    <property type="project" value="UniProtKB-KW"/>
</dbReference>
<dbReference type="InterPro" id="IPR002470">
    <property type="entry name" value="Peptidase_S9A"/>
</dbReference>
<accession>A0A1T1H8U8</accession>
<dbReference type="STRING" id="966.BTA35_0213755"/>
<evidence type="ECO:0000313" key="8">
    <source>
        <dbReference type="Proteomes" id="UP000190064"/>
    </source>
</evidence>
<dbReference type="InterPro" id="IPR029058">
    <property type="entry name" value="AB_hydrolase_fold"/>
</dbReference>
<dbReference type="Gene3D" id="2.130.10.120">
    <property type="entry name" value="Prolyl oligopeptidase, N-terminal domain"/>
    <property type="match status" value="1"/>
</dbReference>
<evidence type="ECO:0008006" key="9">
    <source>
        <dbReference type="Google" id="ProtNLM"/>
    </source>
</evidence>
<protein>
    <recommendedName>
        <fullName evidence="9">Peptidase S9</fullName>
    </recommendedName>
</protein>
<dbReference type="InterPro" id="IPR051543">
    <property type="entry name" value="Serine_Peptidase_S9A"/>
</dbReference>
<keyword evidence="8" id="KW-1185">Reference proteome</keyword>
<dbReference type="Proteomes" id="UP000190064">
    <property type="component" value="Unassembled WGS sequence"/>
</dbReference>
<name>A0A1T1H8U8_OCELI</name>
<keyword evidence="4" id="KW-0720">Serine protease</keyword>
<evidence type="ECO:0000256" key="3">
    <source>
        <dbReference type="ARBA" id="ARBA00022801"/>
    </source>
</evidence>
<evidence type="ECO:0000256" key="2">
    <source>
        <dbReference type="ARBA" id="ARBA00022670"/>
    </source>
</evidence>
<evidence type="ECO:0000256" key="1">
    <source>
        <dbReference type="ARBA" id="ARBA00005228"/>
    </source>
</evidence>
<comment type="caution">
    <text evidence="7">The sequence shown here is derived from an EMBL/GenBank/DDBJ whole genome shotgun (WGS) entry which is preliminary data.</text>
</comment>
<dbReference type="PANTHER" id="PTHR11757:SF19">
    <property type="entry name" value="PROLYL ENDOPEPTIDASE-LIKE"/>
    <property type="match status" value="1"/>
</dbReference>
<gene>
    <name evidence="7" type="ORF">BTA35_0213755</name>
</gene>
<proteinExistence type="inferred from homology"/>
<dbReference type="PANTHER" id="PTHR11757">
    <property type="entry name" value="PROTEASE FAMILY S9A OLIGOPEPTIDASE"/>
    <property type="match status" value="1"/>
</dbReference>
<evidence type="ECO:0000313" key="7">
    <source>
        <dbReference type="EMBL" id="OOV86281.1"/>
    </source>
</evidence>
<keyword evidence="3" id="KW-0378">Hydrolase</keyword>
<dbReference type="EMBL" id="MTSD02000007">
    <property type="protein sequence ID" value="OOV86281.1"/>
    <property type="molecule type" value="Genomic_DNA"/>
</dbReference>
<organism evidence="7 8">
    <name type="scientific">Oceanospirillum linum</name>
    <dbReference type="NCBI Taxonomy" id="966"/>
    <lineage>
        <taxon>Bacteria</taxon>
        <taxon>Pseudomonadati</taxon>
        <taxon>Pseudomonadota</taxon>
        <taxon>Gammaproteobacteria</taxon>
        <taxon>Oceanospirillales</taxon>
        <taxon>Oceanospirillaceae</taxon>
        <taxon>Oceanospirillum</taxon>
    </lineage>
</organism>
<evidence type="ECO:0000259" key="5">
    <source>
        <dbReference type="Pfam" id="PF00326"/>
    </source>
</evidence>
<dbReference type="InterPro" id="IPR001375">
    <property type="entry name" value="Peptidase_S9_cat"/>
</dbReference>
<sequence>MPQFLSRVLQKDPLSSLEKKSRETLTFLEKCNQDANSALNPELQEELFREIRHRTPLDHDSYPTDLKHYRYFVRQREALNYPQFWRPPLNQENRQHQEKLEQAHCYLDINKLAAEYDYFDLGDLAISPDEQRLALTTDTEGDEIYSLQLVNLSNNHWQTFDDLPPLASDLIWTENQETLLCFPLDDTQRPWQVMALNIASGQTSIIFEEPDARFWVGCSKSRDRKHLFIESLSKQSTRYYLLPADQPLNPPQLLIEQQEGHEYHADSIDDQLYIRSNLQQADFGLYRLDQQQVTPPLSPADFLQQASVIHPPSMQKTFEGFELFQNHLLILQRDHTRGRQELSIHSLDGKKQHDFEPPYPLVSINLSDNPDSDTPWVRLELESFNQPPTLYRYTMTKQQLEQLRQMPLNNTDLSQFTSQQILIPAWDGTPIPVSLVGKKTLLDAQKPQPVLLYAYGAYGDPLDPWFSSSRLSLMERDVIFAIAHLRGGGDCGEHWYHQGRLGYKENSIRDLEAVIQALLKQGITEQEQLVVQGGSAAGIVLGALYNRSPELVTGIIAEVPFVDVLRTMSRPELPLTIGEYEEWGNPQEPEAHWRIRHYSPLDNLKPESHQTEPRQPKLWIEAGLNDPRVQYWEPAKWAYRLKKANIEKVWLRTRMDSGHGGGSGRDQSYRETAETQSVVLMMLNKDQ</sequence>
<evidence type="ECO:0000259" key="6">
    <source>
        <dbReference type="Pfam" id="PF02897"/>
    </source>
</evidence>